<keyword evidence="3" id="KW-1185">Reference proteome</keyword>
<dbReference type="Proteomes" id="UP000295217">
    <property type="component" value="Unassembled WGS sequence"/>
</dbReference>
<reference evidence="2 3" key="1">
    <citation type="submission" date="2019-02" db="EMBL/GenBank/DDBJ databases">
        <title>Draft genome sequences of novel Actinobacteria.</title>
        <authorList>
            <person name="Sahin N."/>
            <person name="Ay H."/>
            <person name="Saygin H."/>
        </authorList>
    </citation>
    <scope>NUCLEOTIDE SEQUENCE [LARGE SCALE GENOMIC DNA]</scope>
    <source>
        <strain evidence="2 3">8K307</strain>
    </source>
</reference>
<dbReference type="EMBL" id="SMLB01000020">
    <property type="protein sequence ID" value="TDD68444.1"/>
    <property type="molecule type" value="Genomic_DNA"/>
</dbReference>
<dbReference type="PANTHER" id="PTHR35010:SF2">
    <property type="entry name" value="BLL4672 PROTEIN"/>
    <property type="match status" value="1"/>
</dbReference>
<dbReference type="InterPro" id="IPR001387">
    <property type="entry name" value="Cro/C1-type_HTH"/>
</dbReference>
<dbReference type="SMART" id="SM00530">
    <property type="entry name" value="HTH_XRE"/>
    <property type="match status" value="1"/>
</dbReference>
<evidence type="ECO:0000313" key="2">
    <source>
        <dbReference type="EMBL" id="TDD68444.1"/>
    </source>
</evidence>
<dbReference type="SUPFAM" id="SSF47413">
    <property type="entry name" value="lambda repressor-like DNA-binding domains"/>
    <property type="match status" value="1"/>
</dbReference>
<dbReference type="Gene3D" id="1.10.260.40">
    <property type="entry name" value="lambda repressor-like DNA-binding domains"/>
    <property type="match status" value="1"/>
</dbReference>
<feature type="domain" description="HTH cro/C1-type" evidence="1">
    <location>
        <begin position="35"/>
        <end position="82"/>
    </location>
</feature>
<dbReference type="PROSITE" id="PS50943">
    <property type="entry name" value="HTH_CROC1"/>
    <property type="match status" value="1"/>
</dbReference>
<dbReference type="AlphaFoldDB" id="A0A4R5ACC0"/>
<sequence length="287" mass="32434">MIDRPGLADFLRRRREVLRPADVGLPEGVRRRTPGLRREEVAQLAGVSTDHYSRLEQARGSAPSAAVVGALARALRCDLDQRDHLFHLAGLSAPPRRAGRHISPGLINLASRLDDVPVCIYTDIGEVVWRNALLAALMGEKDARPGRESNTIWRWFTDPAVRDRFPEEDWARLSAVAVSDLRSTYSRRAGDRDVTELVHDLLDRSAEFRSLWERHDVTVRRSDIKNLLHPEAGLVRLHCEVLLTPDEDVKLLAFFPVEGTDAAEKLELVRVIGTQDFTLERPRPWTL</sequence>
<comment type="caution">
    <text evidence="2">The sequence shown here is derived from an EMBL/GenBank/DDBJ whole genome shotgun (WGS) entry which is preliminary data.</text>
</comment>
<dbReference type="GO" id="GO:0003677">
    <property type="term" value="F:DNA binding"/>
    <property type="evidence" value="ECO:0007669"/>
    <property type="project" value="InterPro"/>
</dbReference>
<dbReference type="OrthoDB" id="3542608at2"/>
<evidence type="ECO:0000259" key="1">
    <source>
        <dbReference type="PROSITE" id="PS50943"/>
    </source>
</evidence>
<dbReference type="Pfam" id="PF17765">
    <property type="entry name" value="MLTR_LBD"/>
    <property type="match status" value="1"/>
</dbReference>
<dbReference type="Pfam" id="PF13560">
    <property type="entry name" value="HTH_31"/>
    <property type="match status" value="1"/>
</dbReference>
<accession>A0A4R5ACC0</accession>
<gene>
    <name evidence="2" type="ORF">E1262_15570</name>
</gene>
<proteinExistence type="predicted"/>
<dbReference type="Gene3D" id="3.30.450.180">
    <property type="match status" value="1"/>
</dbReference>
<dbReference type="PANTHER" id="PTHR35010">
    <property type="entry name" value="BLL4672 PROTEIN-RELATED"/>
    <property type="match status" value="1"/>
</dbReference>
<dbReference type="InterPro" id="IPR010982">
    <property type="entry name" value="Lambda_DNA-bd_dom_sf"/>
</dbReference>
<name>A0A4R5ACC0_9ACTN</name>
<dbReference type="InterPro" id="IPR041413">
    <property type="entry name" value="MLTR_LBD"/>
</dbReference>
<evidence type="ECO:0000313" key="3">
    <source>
        <dbReference type="Proteomes" id="UP000295217"/>
    </source>
</evidence>
<dbReference type="CDD" id="cd00093">
    <property type="entry name" value="HTH_XRE"/>
    <property type="match status" value="1"/>
</dbReference>
<organism evidence="2 3">
    <name type="scientific">Jiangella aurantiaca</name>
    <dbReference type="NCBI Taxonomy" id="2530373"/>
    <lineage>
        <taxon>Bacteria</taxon>
        <taxon>Bacillati</taxon>
        <taxon>Actinomycetota</taxon>
        <taxon>Actinomycetes</taxon>
        <taxon>Jiangellales</taxon>
        <taxon>Jiangellaceae</taxon>
        <taxon>Jiangella</taxon>
    </lineage>
</organism>
<protein>
    <submittedName>
        <fullName evidence="2">XRE family transcriptional regulator</fullName>
    </submittedName>
</protein>